<dbReference type="PROSITE" id="PS01067">
    <property type="entry name" value="SECE_SEC61G"/>
    <property type="match status" value="1"/>
</dbReference>
<evidence type="ECO:0000256" key="6">
    <source>
        <dbReference type="ARBA" id="ARBA00022989"/>
    </source>
</evidence>
<dbReference type="NCBIfam" id="TIGR00964">
    <property type="entry name" value="secE_bact"/>
    <property type="match status" value="1"/>
</dbReference>
<evidence type="ECO:0000256" key="3">
    <source>
        <dbReference type="ARBA" id="ARBA00022475"/>
    </source>
</evidence>
<gene>
    <name evidence="9" type="primary">secE</name>
    <name evidence="10" type="ORF">B6D57_00055</name>
</gene>
<evidence type="ECO:0000256" key="9">
    <source>
        <dbReference type="HAMAP-Rule" id="MF_00422"/>
    </source>
</evidence>
<dbReference type="GO" id="GO:0043952">
    <property type="term" value="P:protein transport by the Sec complex"/>
    <property type="evidence" value="ECO:0007669"/>
    <property type="project" value="UniProtKB-UniRule"/>
</dbReference>
<dbReference type="InterPro" id="IPR001901">
    <property type="entry name" value="Translocase_SecE/Sec61-g"/>
</dbReference>
<evidence type="ECO:0000256" key="7">
    <source>
        <dbReference type="ARBA" id="ARBA00023010"/>
    </source>
</evidence>
<dbReference type="GO" id="GO:0008320">
    <property type="term" value="F:protein transmembrane transporter activity"/>
    <property type="evidence" value="ECO:0007669"/>
    <property type="project" value="UniProtKB-UniRule"/>
</dbReference>
<dbReference type="EMBL" id="NATQ01000001">
    <property type="protein sequence ID" value="OQX91351.1"/>
    <property type="molecule type" value="Genomic_DNA"/>
</dbReference>
<keyword evidence="2 9" id="KW-0813">Transport</keyword>
<evidence type="ECO:0000256" key="5">
    <source>
        <dbReference type="ARBA" id="ARBA00022927"/>
    </source>
</evidence>
<dbReference type="GO" id="GO:0065002">
    <property type="term" value="P:intracellular protein transmembrane transport"/>
    <property type="evidence" value="ECO:0007669"/>
    <property type="project" value="UniProtKB-UniRule"/>
</dbReference>
<feature type="transmembrane region" description="Helical" evidence="9">
    <location>
        <begin position="27"/>
        <end position="52"/>
    </location>
</feature>
<dbReference type="GO" id="GO:0005886">
    <property type="term" value="C:plasma membrane"/>
    <property type="evidence" value="ECO:0007669"/>
    <property type="project" value="UniProtKB-SubCell"/>
</dbReference>
<dbReference type="PANTHER" id="PTHR33910">
    <property type="entry name" value="PROTEIN TRANSLOCASE SUBUNIT SECE"/>
    <property type="match status" value="1"/>
</dbReference>
<sequence length="62" mass="7194">MIGRIKKFFREVVVEMKKVTWPSYHEVLGSTIVVIITSLFFAVIVGVFDLFLEKVLFFIVGR</sequence>
<keyword evidence="5 9" id="KW-0653">Protein transport</keyword>
<keyword evidence="4 9" id="KW-0812">Transmembrane</keyword>
<accession>A0A1W9S3D1</accession>
<dbReference type="PANTHER" id="PTHR33910:SF1">
    <property type="entry name" value="PROTEIN TRANSLOCASE SUBUNIT SECE"/>
    <property type="match status" value="1"/>
</dbReference>
<dbReference type="InterPro" id="IPR005807">
    <property type="entry name" value="SecE_bac"/>
</dbReference>
<dbReference type="InterPro" id="IPR038379">
    <property type="entry name" value="SecE_sf"/>
</dbReference>
<dbReference type="Proteomes" id="UP000192611">
    <property type="component" value="Unassembled WGS sequence"/>
</dbReference>
<dbReference type="GO" id="GO:0009306">
    <property type="term" value="P:protein secretion"/>
    <property type="evidence" value="ECO:0007669"/>
    <property type="project" value="UniProtKB-UniRule"/>
</dbReference>
<dbReference type="AlphaFoldDB" id="A0A1W9S3D1"/>
<keyword evidence="6 9" id="KW-1133">Transmembrane helix</keyword>
<name>A0A1W9S3D1_9BACT</name>
<comment type="similarity">
    <text evidence="9">Belongs to the SecE/SEC61-gamma family.</text>
</comment>
<dbReference type="Pfam" id="PF00584">
    <property type="entry name" value="SecE"/>
    <property type="match status" value="1"/>
</dbReference>
<keyword evidence="7 9" id="KW-0811">Translocation</keyword>
<dbReference type="HAMAP" id="MF_00422">
    <property type="entry name" value="SecE"/>
    <property type="match status" value="1"/>
</dbReference>
<comment type="function">
    <text evidence="9">Essential subunit of the Sec protein translocation channel SecYEG. Clamps together the 2 halves of SecY. May contact the channel plug during translocation.</text>
</comment>
<evidence type="ECO:0000313" key="10">
    <source>
        <dbReference type="EMBL" id="OQX91351.1"/>
    </source>
</evidence>
<keyword evidence="3 9" id="KW-1003">Cell membrane</keyword>
<proteinExistence type="inferred from homology"/>
<dbReference type="Gene3D" id="1.20.5.1030">
    <property type="entry name" value="Preprotein translocase secy subunit"/>
    <property type="match status" value="1"/>
</dbReference>
<organism evidence="10 11">
    <name type="scientific">Candidatus Coatesbacteria bacterium 4484_99</name>
    <dbReference type="NCBI Taxonomy" id="1970774"/>
    <lineage>
        <taxon>Bacteria</taxon>
        <taxon>Candidatus Coatesiibacteriota</taxon>
    </lineage>
</organism>
<evidence type="ECO:0000256" key="4">
    <source>
        <dbReference type="ARBA" id="ARBA00022692"/>
    </source>
</evidence>
<evidence type="ECO:0000256" key="1">
    <source>
        <dbReference type="ARBA" id="ARBA00004370"/>
    </source>
</evidence>
<dbReference type="GO" id="GO:0006605">
    <property type="term" value="P:protein targeting"/>
    <property type="evidence" value="ECO:0007669"/>
    <property type="project" value="UniProtKB-UniRule"/>
</dbReference>
<evidence type="ECO:0000256" key="8">
    <source>
        <dbReference type="ARBA" id="ARBA00023136"/>
    </source>
</evidence>
<protein>
    <recommendedName>
        <fullName evidence="9">Protein translocase subunit SecE</fullName>
    </recommendedName>
</protein>
<reference evidence="11" key="1">
    <citation type="submission" date="2017-03" db="EMBL/GenBank/DDBJ databases">
        <title>Novel pathways for hydrocarbon cycling and metabolic interdependencies in hydrothermal sediment communities.</title>
        <authorList>
            <person name="Dombrowski N."/>
            <person name="Seitz K."/>
            <person name="Teske A."/>
            <person name="Baker B."/>
        </authorList>
    </citation>
    <scope>NUCLEOTIDE SEQUENCE [LARGE SCALE GENOMIC DNA]</scope>
</reference>
<evidence type="ECO:0000256" key="2">
    <source>
        <dbReference type="ARBA" id="ARBA00022448"/>
    </source>
</evidence>
<comment type="subunit">
    <text evidence="9">Component of the Sec protein translocase complex. Heterotrimer consisting of SecY, SecE and SecG subunits. The heterotrimers can form oligomers, although 1 heterotrimer is thought to be able to translocate proteins. Interacts with the ribosome. Interacts with SecDF, and other proteins may be involved. Interacts with SecA.</text>
</comment>
<comment type="caution">
    <text evidence="10">The sequence shown here is derived from an EMBL/GenBank/DDBJ whole genome shotgun (WGS) entry which is preliminary data.</text>
</comment>
<comment type="subcellular location">
    <subcellularLocation>
        <location evidence="9">Cell membrane</location>
        <topology evidence="9">Single-pass membrane protein</topology>
    </subcellularLocation>
    <subcellularLocation>
        <location evidence="1">Membrane</location>
    </subcellularLocation>
</comment>
<keyword evidence="8 9" id="KW-0472">Membrane</keyword>
<evidence type="ECO:0000313" key="11">
    <source>
        <dbReference type="Proteomes" id="UP000192611"/>
    </source>
</evidence>